<dbReference type="EMBL" id="CAJOBA010000484">
    <property type="protein sequence ID" value="CAF3535845.1"/>
    <property type="molecule type" value="Genomic_DNA"/>
</dbReference>
<keyword evidence="3" id="KW-0378">Hydrolase</keyword>
<sequence length="594" mass="69057">MFSENHRNSSTSITTRFPVAVYFDLKEKFICDQSSISVKPDEALSECLLSATILAKEGIINQDRHCTYFINSLVPQIFHHLLTTDPYRNPGGEVAKNIFNILEILIDLIAARLSYFPVPVNLLECLTLAFSYDTLFQRKHVMQPYEKSKDLDDKYILTFPAVPFSTSRPGQNGWLCSLIDRFVKKNGVINLKTQFNNGNLTTREYTALLSPFTNCLEYVISDKYRQLFALHFEQALEHIKGLVKADLEIKSTKAVFALFGTLRKVASQLLKDRLETIEELQLNFTLKMIHSSNSKAKMASLKDILEVLWSMAHEERITRVMLDQILCCHYKIFNEGRLLHENLKRSYCLKCMEDLKNKQWVVPAIRHIHELLKQNDYPTFKRNDMNLISLLVDGNDLILYIIRSLITCQQDVWEKTEGEVKIDTLVDGRFTYEESIKSHLDLLSFLLKKANMFLVLRRAEELWDVLVTHEKWSPFTREIGLDWFIGNVDELNAETRMALFKNRISKFNFNKSYQCYKLYFEHCETYRQSNAYSITGKIDSTKLENARLRARLAQLEEENSQLKRRENGTAATVPVFDAWKSTLYAIRKTILPPI</sequence>
<organism evidence="7 8">
    <name type="scientific">Didymodactylos carnosus</name>
    <dbReference type="NCBI Taxonomy" id="1234261"/>
    <lineage>
        <taxon>Eukaryota</taxon>
        <taxon>Metazoa</taxon>
        <taxon>Spiralia</taxon>
        <taxon>Gnathifera</taxon>
        <taxon>Rotifera</taxon>
        <taxon>Eurotatoria</taxon>
        <taxon>Bdelloidea</taxon>
        <taxon>Philodinida</taxon>
        <taxon>Philodinidae</taxon>
        <taxon>Didymodactylos</taxon>
    </lineage>
</organism>
<dbReference type="Proteomes" id="UP000677228">
    <property type="component" value="Unassembled WGS sequence"/>
</dbReference>
<gene>
    <name evidence="6" type="ORF">OVA965_LOCUS2316</name>
    <name evidence="7" type="ORF">TMI583_LOCUS2316</name>
</gene>
<evidence type="ECO:0000256" key="1">
    <source>
        <dbReference type="ARBA" id="ARBA00022670"/>
    </source>
</evidence>
<evidence type="ECO:0000256" key="2">
    <source>
        <dbReference type="ARBA" id="ARBA00022786"/>
    </source>
</evidence>
<comment type="caution">
    <text evidence="7">The sequence shown here is derived from an EMBL/GenBank/DDBJ whole genome shotgun (WGS) entry which is preliminary data.</text>
</comment>
<evidence type="ECO:0000256" key="4">
    <source>
        <dbReference type="SAM" id="Coils"/>
    </source>
</evidence>
<reference evidence="7" key="1">
    <citation type="submission" date="2021-02" db="EMBL/GenBank/DDBJ databases">
        <authorList>
            <person name="Nowell W R."/>
        </authorList>
    </citation>
    <scope>NUCLEOTIDE SEQUENCE</scope>
</reference>
<keyword evidence="4" id="KW-0175">Coiled coil</keyword>
<evidence type="ECO:0000259" key="5">
    <source>
        <dbReference type="Pfam" id="PF25010"/>
    </source>
</evidence>
<dbReference type="Proteomes" id="UP000682733">
    <property type="component" value="Unassembled WGS sequence"/>
</dbReference>
<dbReference type="InterPro" id="IPR056850">
    <property type="entry name" value="ARM_UBP34_24_USP9X_Y"/>
</dbReference>
<accession>A0A8S2GMK0</accession>
<keyword evidence="2" id="KW-0833">Ubl conjugation pathway</keyword>
<feature type="domain" description="UBP34/UBP24/USP9X/USP9Y-like ARM repeat region" evidence="5">
    <location>
        <begin position="304"/>
        <end position="523"/>
    </location>
</feature>
<dbReference type="Pfam" id="PF25010">
    <property type="entry name" value="ARM_UBP24_USP9X-Y"/>
    <property type="match status" value="1"/>
</dbReference>
<dbReference type="AlphaFoldDB" id="A0A8S2GMK0"/>
<evidence type="ECO:0000313" key="8">
    <source>
        <dbReference type="Proteomes" id="UP000682733"/>
    </source>
</evidence>
<evidence type="ECO:0000313" key="7">
    <source>
        <dbReference type="EMBL" id="CAF3535845.1"/>
    </source>
</evidence>
<evidence type="ECO:0000256" key="3">
    <source>
        <dbReference type="ARBA" id="ARBA00022801"/>
    </source>
</evidence>
<protein>
    <recommendedName>
        <fullName evidence="5">UBP34/UBP24/USP9X/USP9Y-like ARM repeat region domain-containing protein</fullName>
    </recommendedName>
</protein>
<keyword evidence="1" id="KW-0645">Protease</keyword>
<feature type="coiled-coil region" evidence="4">
    <location>
        <begin position="538"/>
        <end position="572"/>
    </location>
</feature>
<proteinExistence type="predicted"/>
<name>A0A8S2GMK0_9BILA</name>
<evidence type="ECO:0000313" key="6">
    <source>
        <dbReference type="EMBL" id="CAF0756601.1"/>
    </source>
</evidence>
<dbReference type="EMBL" id="CAJNOK010000484">
    <property type="protein sequence ID" value="CAF0756601.1"/>
    <property type="molecule type" value="Genomic_DNA"/>
</dbReference>
<dbReference type="GO" id="GO:0008233">
    <property type="term" value="F:peptidase activity"/>
    <property type="evidence" value="ECO:0007669"/>
    <property type="project" value="UniProtKB-KW"/>
</dbReference>
<dbReference type="GO" id="GO:0006508">
    <property type="term" value="P:proteolysis"/>
    <property type="evidence" value="ECO:0007669"/>
    <property type="project" value="UniProtKB-KW"/>
</dbReference>